<feature type="domain" description="Importin N-terminal" evidence="5">
    <location>
        <begin position="38"/>
        <end position="105"/>
    </location>
</feature>
<evidence type="ECO:0000259" key="5">
    <source>
        <dbReference type="PROSITE" id="PS50166"/>
    </source>
</evidence>
<dbReference type="Pfam" id="PF03810">
    <property type="entry name" value="IBN_N"/>
    <property type="match status" value="1"/>
</dbReference>
<dbReference type="InterPro" id="IPR016024">
    <property type="entry name" value="ARM-type_fold"/>
</dbReference>
<dbReference type="GO" id="GO:0006611">
    <property type="term" value="P:protein export from nucleus"/>
    <property type="evidence" value="ECO:0007669"/>
    <property type="project" value="InterPro"/>
</dbReference>
<dbReference type="GO" id="GO:0006405">
    <property type="term" value="P:RNA export from nucleus"/>
    <property type="evidence" value="ECO:0007669"/>
    <property type="project" value="TreeGrafter"/>
</dbReference>
<sequence>MEGHSPNGASPEAVIPQVHEALRVVHDPYSANNTRQEAQAFLEQVKQSSDAPLIGYKLAIDSTQSPIVRHYALSLLSFTITQKWEDFNDQQRTTVREWVLQLCQAVSKDDPMYLRNKVPQLWTEMAKRDWSDRWPDMDASLLKLWQNSDLPVHKEVVLFVLESLSDEIFNSTDYMVMLRDSVLSKSCVEIFTSASVLAEAFPNRTTSSPSIRAGEEGWLVRVSSFLGQCLGADVQNNEDARSCAIKSLNVLASLMSWAVPLAVKNANIVSVVCQALAASHVSVQKAALNCLYVLYTRVTFSDEDLLSLVAPMFEPEIVSLCQRLSEWSKVDANDIDIDKYQFAKKFSEMLSHLANYLVSKLSIFPPTADIPGFLNLLLQVVQSESLVVSIPVLVSWTKLLTHRTIGPDAANNDQVLGILLQVCSSRQVRYEHFHEDSEDPSYLFLMEDTENLPERHAFLGNYRRFSAQVIEAIVRLKLSESFEYLLGQVDEVIQHLYDSEPRHSVTNYSKYSMPVLKIDTNFAVVEIALKSYAKRRASEGGIPPDTRAMLETYLEKWGRSLLAINFEDPQIRKRALQLLVALSTTALDSNSPFMLSVLEHILMYWPTLQPENKAYNEAIKDLQNESMVELQRLAAKVPDHLIQVYDQIASRVNELLNSGTLDDKRAVAYRSFLFLIIHRATKLPIDQRMSKLISFVAPTFEQWKSPQLLEAISTYQGFCQMLGLDKAQQYLASHRVNEVSEWGECKLDEEGLRIQAELEERQQMLPLRATKAFLAISVEKVTKPSVAFSYSIAIWKDNFQSILSALLQFLGHAHASHNPSNWHGLPENIRPAVVSKVLSDRFWQSGISEGSKDDFYNRVLDKKDTLEGLGSTIRGSIRFVRETAYAVIYCLSRMDELFYTLPELPNPLAHALFSDSLFISSHQQISLLNLVRYLVDDCPVENRENFLPPVLEACFRQMDTKINSEWEALANQQTVQTGGDELTEEMKAESILRQVTYTAVVMVADFLDPNKKNPALKSDPSSSSALLDNEPKYPTLRRFCLSRQGIVEPLLVFSTHAIRMKDSRCCGYILRVLRTIASDLRAQPIGGSSEGRLNDHMAAFPIPPETVTAIREFMSTETLQACITSFHEPYFVDTQKDLSYLMAAIYVYFVPVTNTPVKILLSLPGITTDKLQAMNEFLANPDNTPRLQRAAMFDLLKHLKGVSIAEMGKLDAPAKKKETRSKMAQEFMQAPNQNGGPNIPRTASPDGLDGVSNLFES</sequence>
<dbReference type="GO" id="GO:0008033">
    <property type="term" value="P:tRNA processing"/>
    <property type="evidence" value="ECO:0007669"/>
    <property type="project" value="UniProtKB-KW"/>
</dbReference>
<dbReference type="InterPro" id="IPR011989">
    <property type="entry name" value="ARM-like"/>
</dbReference>
<dbReference type="GO" id="GO:0003723">
    <property type="term" value="F:RNA binding"/>
    <property type="evidence" value="ECO:0007669"/>
    <property type="project" value="TreeGrafter"/>
</dbReference>
<dbReference type="GO" id="GO:0031267">
    <property type="term" value="F:small GTPase binding"/>
    <property type="evidence" value="ECO:0007669"/>
    <property type="project" value="InterPro"/>
</dbReference>
<gene>
    <name evidence="6" type="ORF">CFIMG_004262RA</name>
</gene>
<dbReference type="AlphaFoldDB" id="A0A2C5X5K2"/>
<keyword evidence="7" id="KW-1185">Reference proteome</keyword>
<dbReference type="SUPFAM" id="SSF48371">
    <property type="entry name" value="ARM repeat"/>
    <property type="match status" value="1"/>
</dbReference>
<dbReference type="InterPro" id="IPR045065">
    <property type="entry name" value="XPO1/5"/>
</dbReference>
<evidence type="ECO:0000256" key="1">
    <source>
        <dbReference type="ARBA" id="ARBA00009466"/>
    </source>
</evidence>
<dbReference type="EMBL" id="APWK03000038">
    <property type="protein sequence ID" value="PHH53725.1"/>
    <property type="molecule type" value="Genomic_DNA"/>
</dbReference>
<comment type="function">
    <text evidence="3">tRNA nucleus export receptor which facilitates tRNA translocation across the nuclear pore complex. Involved in pre-tRNA splicing, probably by affecting the interaction of pre-tRNA with splicing endonuclease.</text>
</comment>
<dbReference type="GO" id="GO:0005049">
    <property type="term" value="F:nuclear export signal receptor activity"/>
    <property type="evidence" value="ECO:0007669"/>
    <property type="project" value="InterPro"/>
</dbReference>
<evidence type="ECO:0000256" key="4">
    <source>
        <dbReference type="SAM" id="MobiDB-lite"/>
    </source>
</evidence>
<name>A0A2C5X5K2_9PEZI</name>
<dbReference type="InterPro" id="IPR013598">
    <property type="entry name" value="Exportin-1/Importin-b-like"/>
</dbReference>
<protein>
    <recommendedName>
        <fullName evidence="5">Importin N-terminal domain-containing protein</fullName>
    </recommendedName>
</protein>
<dbReference type="InterPro" id="IPR001494">
    <property type="entry name" value="Importin-beta_N"/>
</dbReference>
<dbReference type="OrthoDB" id="2215036at2759"/>
<dbReference type="Pfam" id="PF08389">
    <property type="entry name" value="Xpo1"/>
    <property type="match status" value="1"/>
</dbReference>
<evidence type="ECO:0000256" key="2">
    <source>
        <dbReference type="ARBA" id="ARBA00022694"/>
    </source>
</evidence>
<dbReference type="PROSITE" id="PS50166">
    <property type="entry name" value="IMPORTIN_B_NT"/>
    <property type="match status" value="1"/>
</dbReference>
<evidence type="ECO:0000313" key="7">
    <source>
        <dbReference type="Proteomes" id="UP000222788"/>
    </source>
</evidence>
<organism evidence="6 7">
    <name type="scientific">Ceratocystis fimbriata CBS 114723</name>
    <dbReference type="NCBI Taxonomy" id="1035309"/>
    <lineage>
        <taxon>Eukaryota</taxon>
        <taxon>Fungi</taxon>
        <taxon>Dikarya</taxon>
        <taxon>Ascomycota</taxon>
        <taxon>Pezizomycotina</taxon>
        <taxon>Sordariomycetes</taxon>
        <taxon>Hypocreomycetidae</taxon>
        <taxon>Microascales</taxon>
        <taxon>Ceratocystidaceae</taxon>
        <taxon>Ceratocystis</taxon>
    </lineage>
</organism>
<dbReference type="Proteomes" id="UP000222788">
    <property type="component" value="Unassembled WGS sequence"/>
</dbReference>
<dbReference type="GO" id="GO:0005634">
    <property type="term" value="C:nucleus"/>
    <property type="evidence" value="ECO:0007669"/>
    <property type="project" value="TreeGrafter"/>
</dbReference>
<reference evidence="6 7" key="1">
    <citation type="journal article" date="2013" name="Fungal Biol.">
        <title>Analysis of microsatellite markers in the genome of the plant pathogen Ceratocystis fimbriata.</title>
        <authorList>
            <person name="Simpson M.C."/>
            <person name="Wilken P.M."/>
            <person name="Coetzee M.P."/>
            <person name="Wingfield M.J."/>
            <person name="Wingfield B.D."/>
        </authorList>
    </citation>
    <scope>NUCLEOTIDE SEQUENCE [LARGE SCALE GENOMIC DNA]</scope>
    <source>
        <strain evidence="6 7">CBS 114723</strain>
    </source>
</reference>
<keyword evidence="2" id="KW-0819">tRNA processing</keyword>
<evidence type="ECO:0000256" key="3">
    <source>
        <dbReference type="ARBA" id="ARBA00025147"/>
    </source>
</evidence>
<dbReference type="PANTHER" id="PTHR11223">
    <property type="entry name" value="EXPORTIN 1/5"/>
    <property type="match status" value="1"/>
</dbReference>
<proteinExistence type="inferred from homology"/>
<dbReference type="GO" id="GO:0005737">
    <property type="term" value="C:cytoplasm"/>
    <property type="evidence" value="ECO:0007669"/>
    <property type="project" value="TreeGrafter"/>
</dbReference>
<dbReference type="PANTHER" id="PTHR11223:SF3">
    <property type="entry name" value="EXPORTIN-5"/>
    <property type="match status" value="1"/>
</dbReference>
<dbReference type="GO" id="GO:0042565">
    <property type="term" value="C:RNA nuclear export complex"/>
    <property type="evidence" value="ECO:0007669"/>
    <property type="project" value="TreeGrafter"/>
</dbReference>
<accession>A0A2C5X5K2</accession>
<dbReference type="InterPro" id="IPR045478">
    <property type="entry name" value="Exportin-5_C"/>
</dbReference>
<dbReference type="Gene3D" id="1.25.10.10">
    <property type="entry name" value="Leucine-rich Repeat Variant"/>
    <property type="match status" value="1"/>
</dbReference>
<dbReference type="Pfam" id="PF19273">
    <property type="entry name" value="Exportin-5"/>
    <property type="match status" value="1"/>
</dbReference>
<comment type="caution">
    <text evidence="6">The sequence shown here is derived from an EMBL/GenBank/DDBJ whole genome shotgun (WGS) entry which is preliminary data.</text>
</comment>
<reference evidence="6 7" key="2">
    <citation type="journal article" date="2013" name="IMA Fungus">
        <title>IMA Genome-F 1: Ceratocystis fimbriata: Draft nuclear genome sequence for the plant pathogen, Ceratocystis fimbriata.</title>
        <authorList>
            <person name="Wilken P.M."/>
            <person name="Steenkamp E.T."/>
            <person name="Wingfield M.J."/>
            <person name="de Beer Z.W."/>
            <person name="Wingfield B.D."/>
        </authorList>
    </citation>
    <scope>NUCLEOTIDE SEQUENCE [LARGE SCALE GENOMIC DNA]</scope>
    <source>
        <strain evidence="6 7">CBS 114723</strain>
    </source>
</reference>
<dbReference type="STRING" id="1035309.A0A2C5X5K2"/>
<evidence type="ECO:0000313" key="6">
    <source>
        <dbReference type="EMBL" id="PHH53725.1"/>
    </source>
</evidence>
<feature type="region of interest" description="Disordered" evidence="4">
    <location>
        <begin position="1229"/>
        <end position="1257"/>
    </location>
</feature>
<comment type="similarity">
    <text evidence="1">Belongs to the exportin family.</text>
</comment>